<dbReference type="EMBL" id="JACAZH010000011">
    <property type="protein sequence ID" value="KAF7354539.1"/>
    <property type="molecule type" value="Genomic_DNA"/>
</dbReference>
<gene>
    <name evidence="2" type="ORF">MSAN_01366400</name>
</gene>
<comment type="caution">
    <text evidence="2">The sequence shown here is derived from an EMBL/GenBank/DDBJ whole genome shotgun (WGS) entry which is preliminary data.</text>
</comment>
<accession>A0A8H6Y8U2</accession>
<evidence type="ECO:0000256" key="1">
    <source>
        <dbReference type="SAM" id="MobiDB-lite"/>
    </source>
</evidence>
<dbReference type="AlphaFoldDB" id="A0A8H6Y8U2"/>
<name>A0A8H6Y8U2_9AGAR</name>
<dbReference type="Proteomes" id="UP000623467">
    <property type="component" value="Unassembled WGS sequence"/>
</dbReference>
<proteinExistence type="predicted"/>
<keyword evidence="3" id="KW-1185">Reference proteome</keyword>
<evidence type="ECO:0000313" key="3">
    <source>
        <dbReference type="Proteomes" id="UP000623467"/>
    </source>
</evidence>
<organism evidence="2 3">
    <name type="scientific">Mycena sanguinolenta</name>
    <dbReference type="NCBI Taxonomy" id="230812"/>
    <lineage>
        <taxon>Eukaryota</taxon>
        <taxon>Fungi</taxon>
        <taxon>Dikarya</taxon>
        <taxon>Basidiomycota</taxon>
        <taxon>Agaricomycotina</taxon>
        <taxon>Agaricomycetes</taxon>
        <taxon>Agaricomycetidae</taxon>
        <taxon>Agaricales</taxon>
        <taxon>Marasmiineae</taxon>
        <taxon>Mycenaceae</taxon>
        <taxon>Mycena</taxon>
    </lineage>
</organism>
<feature type="region of interest" description="Disordered" evidence="1">
    <location>
        <begin position="242"/>
        <end position="266"/>
    </location>
</feature>
<feature type="compositionally biased region" description="Polar residues" evidence="1">
    <location>
        <begin position="242"/>
        <end position="252"/>
    </location>
</feature>
<reference evidence="2" key="1">
    <citation type="submission" date="2020-05" db="EMBL/GenBank/DDBJ databases">
        <title>Mycena genomes resolve the evolution of fungal bioluminescence.</title>
        <authorList>
            <person name="Tsai I.J."/>
        </authorList>
    </citation>
    <scope>NUCLEOTIDE SEQUENCE</scope>
    <source>
        <strain evidence="2">160909Yilan</strain>
    </source>
</reference>
<protein>
    <submittedName>
        <fullName evidence="2">Uncharacterized protein</fullName>
    </submittedName>
</protein>
<evidence type="ECO:0000313" key="2">
    <source>
        <dbReference type="EMBL" id="KAF7354539.1"/>
    </source>
</evidence>
<sequence>MHSFRRSCSSSSARALTGPETKKRGFLGAASSHSGIWTPTCCSLWGTVSGVGVIPTLDLAVDRDRTPVTSSPRHPAQCDSTNGVSTSYLGVAVHIPSGAVSAPKITSSLTPPVESLATLTRPFGQLQLVGPSVPVSHCFSLGFSSSACAHIGDRTITQVEVKPTPRAPICSIRFTSYRVARFKLETAVSLASELLCIRTQTSQAAVPPRLVSTLRCAGDTASLCPTAEPLFVDTRRSQTVRCRSRSQPTLTPHNKLHHATSSCHLS</sequence>